<evidence type="ECO:0000259" key="12">
    <source>
        <dbReference type="Pfam" id="PF04209"/>
    </source>
</evidence>
<dbReference type="EC" id="1.13.11.5" evidence="9"/>
<evidence type="ECO:0000256" key="8">
    <source>
        <dbReference type="ARBA" id="ARBA00023232"/>
    </source>
</evidence>
<reference evidence="15" key="3">
    <citation type="submission" date="2021-06" db="EMBL/GenBank/DDBJ databases">
        <title>Genomic Description and Analysis of Intracellular Bacteria, Candidatus Berkiella cookevillensis and Candidatus Berkiella aquae.</title>
        <authorList>
            <person name="Kidane D.T."/>
            <person name="Mehari Y.T."/>
            <person name="Rice F.C."/>
            <person name="Arivett B.A."/>
            <person name="Farone A.L."/>
            <person name="Berk S.G."/>
            <person name="Farone M.B."/>
        </authorList>
    </citation>
    <scope>NUCLEOTIDE SEQUENCE</scope>
    <source>
        <strain evidence="15">HT99</strain>
    </source>
</reference>
<dbReference type="Gene3D" id="2.60.120.10">
    <property type="entry name" value="Jelly Rolls"/>
    <property type="match status" value="1"/>
</dbReference>
<feature type="binding site" evidence="11">
    <location>
        <position position="329"/>
    </location>
    <ligand>
        <name>Fe cation</name>
        <dbReference type="ChEBI" id="CHEBI:24875"/>
    </ligand>
</feature>
<dbReference type="Pfam" id="PF20510">
    <property type="entry name" value="HgmA_N"/>
    <property type="match status" value="1"/>
</dbReference>
<evidence type="ECO:0000256" key="11">
    <source>
        <dbReference type="PIRSR" id="PIRSR605708-2"/>
    </source>
</evidence>
<comment type="similarity">
    <text evidence="2">Belongs to the homogentisate dioxygenase family.</text>
</comment>
<dbReference type="RefSeq" id="WP_075065124.1">
    <property type="nucleotide sequence ID" value="NZ_LKAJ02000001.1"/>
</dbReference>
<dbReference type="EMBL" id="LKAJ02000001">
    <property type="protein sequence ID" value="MCS5712741.1"/>
    <property type="molecule type" value="Genomic_DNA"/>
</dbReference>
<feature type="binding site" evidence="11">
    <location>
        <position position="365"/>
    </location>
    <ligand>
        <name>homogentisate</name>
        <dbReference type="ChEBI" id="CHEBI:16169"/>
    </ligand>
</feature>
<dbReference type="InterPro" id="IPR046452">
    <property type="entry name" value="HgmA_N"/>
</dbReference>
<dbReference type="InterPro" id="IPR046451">
    <property type="entry name" value="HgmA_C"/>
</dbReference>
<feature type="binding site" evidence="11">
    <location>
        <position position="365"/>
    </location>
    <ligand>
        <name>Fe cation</name>
        <dbReference type="ChEBI" id="CHEBI:24875"/>
    </ligand>
</feature>
<evidence type="ECO:0000259" key="13">
    <source>
        <dbReference type="Pfam" id="PF20510"/>
    </source>
</evidence>
<dbReference type="GO" id="GO:0046872">
    <property type="term" value="F:metal ion binding"/>
    <property type="evidence" value="ECO:0007669"/>
    <property type="project" value="UniProtKB-KW"/>
</dbReference>
<evidence type="ECO:0000256" key="9">
    <source>
        <dbReference type="NCBIfam" id="TIGR01015"/>
    </source>
</evidence>
<keyword evidence="4" id="KW-0828">Tyrosine catabolism</keyword>
<proteinExistence type="inferred from homology"/>
<dbReference type="FunFam" id="2.60.120.10:FF:000034">
    <property type="entry name" value="Homogentisate 1,2-dioxygenase"/>
    <property type="match status" value="1"/>
</dbReference>
<feature type="binding site" evidence="11">
    <location>
        <position position="335"/>
    </location>
    <ligand>
        <name>Fe cation</name>
        <dbReference type="ChEBI" id="CHEBI:24875"/>
    </ligand>
</feature>
<dbReference type="InterPro" id="IPR014710">
    <property type="entry name" value="RmlC-like_jellyroll"/>
</dbReference>
<dbReference type="Pfam" id="PF04209">
    <property type="entry name" value="HgmA_C"/>
    <property type="match status" value="1"/>
</dbReference>
<dbReference type="AlphaFoldDB" id="A0A0Q9Z0L6"/>
<dbReference type="PANTHER" id="PTHR11056">
    <property type="entry name" value="HOMOGENTISATE 1,2-DIOXYGENASE"/>
    <property type="match status" value="1"/>
</dbReference>
<dbReference type="Proteomes" id="UP000051497">
    <property type="component" value="Unassembled WGS sequence"/>
</dbReference>
<dbReference type="EMBL" id="LKAJ01000002">
    <property type="protein sequence ID" value="KRG22056.1"/>
    <property type="molecule type" value="Genomic_DNA"/>
</dbReference>
<dbReference type="GO" id="GO:0004411">
    <property type="term" value="F:homogentisate 1,2-dioxygenase activity"/>
    <property type="evidence" value="ECO:0007669"/>
    <property type="project" value="UniProtKB-UniRule"/>
</dbReference>
<dbReference type="PATRIC" id="fig|1590043.3.peg.476"/>
<keyword evidence="3 11" id="KW-0479">Metal-binding</keyword>
<evidence type="ECO:0000256" key="6">
    <source>
        <dbReference type="ARBA" id="ARBA00023002"/>
    </source>
</evidence>
<evidence type="ECO:0000313" key="16">
    <source>
        <dbReference type="Proteomes" id="UP000051497"/>
    </source>
</evidence>
<feature type="active site" description="Proton acceptor" evidence="10">
    <location>
        <position position="286"/>
    </location>
</feature>
<reference evidence="15" key="2">
    <citation type="journal article" date="2016" name="Genome Announc.">
        <title>Draft Genome Sequences of Two Novel Amoeba-Resistant Intranuclear Bacteria, 'Candidatus Berkiella cookevillensis' and 'Candidatus Berkiella aquae'.</title>
        <authorList>
            <person name="Mehari Y.T."/>
            <person name="Arivett B.A."/>
            <person name="Farone A.L."/>
            <person name="Gunderson J.H."/>
            <person name="Farone M.B."/>
        </authorList>
    </citation>
    <scope>NUCLEOTIDE SEQUENCE</scope>
    <source>
        <strain evidence="15">HT99</strain>
    </source>
</reference>
<dbReference type="InterPro" id="IPR011051">
    <property type="entry name" value="RmlC_Cupin_sf"/>
</dbReference>
<accession>A0A0Q9Z0L6</accession>
<dbReference type="OrthoDB" id="9811253at2"/>
<feature type="domain" description="Homogentisate 1,2-dioxygenase C-terminal" evidence="12">
    <location>
        <begin position="275"/>
        <end position="422"/>
    </location>
</feature>
<feature type="domain" description="Homogentisate 1,2-dioxygenase N-terminal" evidence="13">
    <location>
        <begin position="6"/>
        <end position="273"/>
    </location>
</feature>
<dbReference type="PANTHER" id="PTHR11056:SF0">
    <property type="entry name" value="HOMOGENTISATE 1,2-DIOXYGENASE"/>
    <property type="match status" value="1"/>
</dbReference>
<keyword evidence="8" id="KW-0585">Phenylalanine catabolism</keyword>
<dbReference type="CDD" id="cd07000">
    <property type="entry name" value="cupin_HGO_N"/>
    <property type="match status" value="1"/>
</dbReference>
<dbReference type="STRING" id="295108.HT99x_00473"/>
<evidence type="ECO:0000256" key="4">
    <source>
        <dbReference type="ARBA" id="ARBA00022878"/>
    </source>
</evidence>
<reference evidence="14" key="1">
    <citation type="submission" date="2015-09" db="EMBL/GenBank/DDBJ databases">
        <title>Draft Genome Sequences of Two Novel Amoeba-resistant Intranuclear Bacteria, Candidatus Berkiella cookevillensis and Candidatus Berkiella aquae.</title>
        <authorList>
            <person name="Mehari Y.T."/>
            <person name="Arivett B.A."/>
            <person name="Farone A.L."/>
            <person name="Gunderson J.H."/>
            <person name="Farone M.B."/>
        </authorList>
    </citation>
    <scope>NUCLEOTIDE SEQUENCE [LARGE SCALE GENOMIC DNA]</scope>
    <source>
        <strain evidence="14">HT99</strain>
    </source>
</reference>
<evidence type="ECO:0000313" key="15">
    <source>
        <dbReference type="EMBL" id="MCS5712741.1"/>
    </source>
</evidence>
<comment type="caution">
    <text evidence="14">The sequence shown here is derived from an EMBL/GenBank/DDBJ whole genome shotgun (WGS) entry which is preliminary data.</text>
</comment>
<keyword evidence="7 11" id="KW-0408">Iron</keyword>
<keyword evidence="6 14" id="KW-0560">Oxidoreductase</keyword>
<keyword evidence="5 14" id="KW-0223">Dioxygenase</keyword>
<sequence>MTKEYTYQTGFGSYWQSEALPGALPQGQNSPQKPPFGLYAEQLSGSAFTRARHLNYRSWLYRILPSVVHSPFQAIAHEGITLETQNAPRPTQMRWHAMASPHKPTDFIDGLKTLLFNGAPSQHQGAAIHLYAANTDMGNRYFYSADGEWLIVPYEGDCELSTEFGKLTLSVGEIAVIPRGVRFQVNLLSPTIKGYICENFGSPLTLPDLGPIGSNGLANPKDFLIPHAAYEEKQGDYVLLGKFNHQLWQAYLNYSPLNVVAWHGNYAPYKYNLSHFNTINTVSYDHCDPSIFTVLTSQSAYPGVANIDFVIFPERWMVAEHTFRPPYYHRNVMSEFMGLIQGHYDAKADGFVPGGGSLHNMMSGHGPDKETTLQAINAKLIPQKQTNTLAFMLESCLPWATTAFAFDPNLLQSNYHDCWQEIPILFNANER</sequence>
<organism evidence="14">
    <name type="scientific">Candidatus Berkiella aquae</name>
    <dbReference type="NCBI Taxonomy" id="295108"/>
    <lineage>
        <taxon>Bacteria</taxon>
        <taxon>Pseudomonadati</taxon>
        <taxon>Pseudomonadota</taxon>
        <taxon>Gammaproteobacteria</taxon>
        <taxon>Candidatus Berkiellales</taxon>
        <taxon>Candidatus Berkiellaceae</taxon>
        <taxon>Candidatus Berkiella</taxon>
    </lineage>
</organism>
<dbReference type="SUPFAM" id="SSF51182">
    <property type="entry name" value="RmlC-like cupins"/>
    <property type="match status" value="1"/>
</dbReference>
<name>A0A0Q9Z0L6_9GAMM</name>
<evidence type="ECO:0000256" key="7">
    <source>
        <dbReference type="ARBA" id="ARBA00023004"/>
    </source>
</evidence>
<evidence type="ECO:0000256" key="5">
    <source>
        <dbReference type="ARBA" id="ARBA00022964"/>
    </source>
</evidence>
<evidence type="ECO:0000256" key="1">
    <source>
        <dbReference type="ARBA" id="ARBA00001962"/>
    </source>
</evidence>
<dbReference type="NCBIfam" id="TIGR01015">
    <property type="entry name" value="hmgA"/>
    <property type="match status" value="1"/>
</dbReference>
<gene>
    <name evidence="14" type="primary">hmgA</name>
    <name evidence="14" type="ORF">HT99x_00473</name>
    <name evidence="15" type="ORF">HT99x_014975</name>
</gene>
<dbReference type="GO" id="GO:0006559">
    <property type="term" value="P:L-phenylalanine catabolic process"/>
    <property type="evidence" value="ECO:0007669"/>
    <property type="project" value="UniProtKB-UniRule"/>
</dbReference>
<dbReference type="InterPro" id="IPR005708">
    <property type="entry name" value="Homogentis_dOase"/>
</dbReference>
<evidence type="ECO:0000256" key="10">
    <source>
        <dbReference type="PIRSR" id="PIRSR605708-1"/>
    </source>
</evidence>
<dbReference type="GO" id="GO:0006572">
    <property type="term" value="P:L-tyrosine catabolic process"/>
    <property type="evidence" value="ECO:0007669"/>
    <property type="project" value="UniProtKB-UniRule"/>
</dbReference>
<comment type="cofactor">
    <cofactor evidence="1 11">
        <name>Fe cation</name>
        <dbReference type="ChEBI" id="CHEBI:24875"/>
    </cofactor>
</comment>
<evidence type="ECO:0000313" key="14">
    <source>
        <dbReference type="EMBL" id="KRG22056.1"/>
    </source>
</evidence>
<evidence type="ECO:0000256" key="3">
    <source>
        <dbReference type="ARBA" id="ARBA00022723"/>
    </source>
</evidence>
<dbReference type="GO" id="GO:0005737">
    <property type="term" value="C:cytoplasm"/>
    <property type="evidence" value="ECO:0007669"/>
    <property type="project" value="TreeGrafter"/>
</dbReference>
<feature type="binding site" evidence="11">
    <location>
        <position position="344"/>
    </location>
    <ligand>
        <name>homogentisate</name>
        <dbReference type="ChEBI" id="CHEBI:16169"/>
    </ligand>
</feature>
<keyword evidence="16" id="KW-1185">Reference proteome</keyword>
<protein>
    <recommendedName>
        <fullName evidence="9">Homogentisate 1,2-dioxygenase</fullName>
        <ecNumber evidence="9">1.13.11.5</ecNumber>
    </recommendedName>
</protein>
<evidence type="ECO:0000256" key="2">
    <source>
        <dbReference type="ARBA" id="ARBA00007757"/>
    </source>
</evidence>